<organism evidence="2 3">
    <name type="scientific">Mesosutterella faecium</name>
    <dbReference type="NCBI Taxonomy" id="2925194"/>
    <lineage>
        <taxon>Bacteria</taxon>
        <taxon>Pseudomonadati</taxon>
        <taxon>Pseudomonadota</taxon>
        <taxon>Betaproteobacteria</taxon>
        <taxon>Burkholderiales</taxon>
        <taxon>Sutterellaceae</taxon>
        <taxon>Mesosutterella</taxon>
    </lineage>
</organism>
<gene>
    <name evidence="2" type="ORF">MUN46_010880</name>
</gene>
<dbReference type="RefSeq" id="WP_285230636.1">
    <property type="nucleotide sequence ID" value="NZ_JAKZJU020000002.1"/>
</dbReference>
<dbReference type="EMBL" id="JAKZJU020000002">
    <property type="protein sequence ID" value="MDL2060440.1"/>
    <property type="molecule type" value="Genomic_DNA"/>
</dbReference>
<name>A0ABT7IPX2_9BURK</name>
<keyword evidence="3" id="KW-1185">Reference proteome</keyword>
<feature type="compositionally biased region" description="Gly residues" evidence="1">
    <location>
        <begin position="219"/>
        <end position="236"/>
    </location>
</feature>
<feature type="compositionally biased region" description="Low complexity" evidence="1">
    <location>
        <begin position="247"/>
        <end position="276"/>
    </location>
</feature>
<protein>
    <submittedName>
        <fullName evidence="2">Uncharacterized protein</fullName>
    </submittedName>
</protein>
<reference evidence="2" key="1">
    <citation type="submission" date="2023-03" db="EMBL/GenBank/DDBJ databases">
        <title>Mesosutterella sp. nov. isolated from porcine feces.</title>
        <authorList>
            <person name="Yu S."/>
        </authorList>
    </citation>
    <scope>NUCLEOTIDE SEQUENCE</scope>
    <source>
        <strain evidence="2">AGMB02718</strain>
    </source>
</reference>
<feature type="region of interest" description="Disordered" evidence="1">
    <location>
        <begin position="213"/>
        <end position="288"/>
    </location>
</feature>
<evidence type="ECO:0000313" key="3">
    <source>
        <dbReference type="Proteomes" id="UP001165481"/>
    </source>
</evidence>
<feature type="region of interest" description="Disordered" evidence="1">
    <location>
        <begin position="328"/>
        <end position="359"/>
    </location>
</feature>
<proteinExistence type="predicted"/>
<comment type="caution">
    <text evidence="2">The sequence shown here is derived from an EMBL/GenBank/DDBJ whole genome shotgun (WGS) entry which is preliminary data.</text>
</comment>
<sequence length="416" mass="43145">MARWSKLPFTVRTDITRRMLGKVLPQVLDDFEARGNWSLSAGGFLGVTSPSVTLNISTPTIAKTVARMLGYVLGQDFVAAMEDHACDGFDKNGAVVLKLPANASVKDIDALGKELYAITVKDDKGQDEHPFAGFSLNASGEMVILNFSSKSDQELLAILDNKYGGKCSPSSKAVYATWVEKADYNLEGDRRANHLRNEAAAALEAELGAAERRNLPGGNAQGGLPGGAGANPGAGVGAQRRAPAGPSNSAAQAGQGVANGANSKNASGNAAGAGANQGDPLASPQNAQHAGAAAFGVLRADRSLSLQDHTQRAQRCAAVYRAERPVGQAGLSGSGAVRSGRRDDSGVVAGVDQGGAQGNGGLHDLKPLLVWKPGSRVVNACRGWANRKKKSDATAAPEFEEFAPGQQLGILFDRYS</sequence>
<evidence type="ECO:0000313" key="2">
    <source>
        <dbReference type="EMBL" id="MDL2060440.1"/>
    </source>
</evidence>
<accession>A0ABT7IPX2</accession>
<dbReference type="Proteomes" id="UP001165481">
    <property type="component" value="Unassembled WGS sequence"/>
</dbReference>
<evidence type="ECO:0000256" key="1">
    <source>
        <dbReference type="SAM" id="MobiDB-lite"/>
    </source>
</evidence>